<proteinExistence type="predicted"/>
<dbReference type="GO" id="GO:0009253">
    <property type="term" value="P:peptidoglycan catabolic process"/>
    <property type="evidence" value="ECO:0007669"/>
    <property type="project" value="TreeGrafter"/>
</dbReference>
<reference evidence="2" key="1">
    <citation type="journal article" date="2013" name="Environ. Microbiol.">
        <title>Seasonally variable intestinal metagenomes of the red palm weevil (Rhynchophorus ferrugineus).</title>
        <authorList>
            <person name="Jia S."/>
            <person name="Zhang X."/>
            <person name="Zhang G."/>
            <person name="Yin A."/>
            <person name="Zhang S."/>
            <person name="Li F."/>
            <person name="Wang L."/>
            <person name="Zhao D."/>
            <person name="Yun Q."/>
            <person name="Tala"/>
            <person name="Wang J."/>
            <person name="Sun G."/>
            <person name="Baabdullah M."/>
            <person name="Yu X."/>
            <person name="Hu S."/>
            <person name="Al-Mssallem I.S."/>
            <person name="Yu J."/>
        </authorList>
    </citation>
    <scope>NUCLEOTIDE SEQUENCE</scope>
</reference>
<protein>
    <submittedName>
        <fullName evidence="2">CAZy families GH23 protein</fullName>
    </submittedName>
</protein>
<name>A0A060C5R2_9MICO</name>
<dbReference type="GO" id="GO:0008933">
    <property type="term" value="F:peptidoglycan lytic transglycosylase activity"/>
    <property type="evidence" value="ECO:0007669"/>
    <property type="project" value="TreeGrafter"/>
</dbReference>
<dbReference type="InterPro" id="IPR023346">
    <property type="entry name" value="Lysozyme-like_dom_sf"/>
</dbReference>
<feature type="domain" description="Transglycosylase SLT" evidence="1">
    <location>
        <begin position="1"/>
        <end position="66"/>
    </location>
</feature>
<dbReference type="InterPro" id="IPR031304">
    <property type="entry name" value="SLT_2"/>
</dbReference>
<dbReference type="Gene3D" id="1.10.530.10">
    <property type="match status" value="1"/>
</dbReference>
<organism evidence="2">
    <name type="scientific">uncultured Intrasporangium sp</name>
    <dbReference type="NCBI Taxonomy" id="332040"/>
    <lineage>
        <taxon>Bacteria</taxon>
        <taxon>Bacillati</taxon>
        <taxon>Actinomycetota</taxon>
        <taxon>Actinomycetes</taxon>
        <taxon>Micrococcales</taxon>
        <taxon>Intrasporangiaceae</taxon>
        <taxon>Intrasporangium</taxon>
        <taxon>environmental samples</taxon>
    </lineage>
</organism>
<dbReference type="InterPro" id="IPR043426">
    <property type="entry name" value="MltB-like"/>
</dbReference>
<dbReference type="PANTHER" id="PTHR30163:SF8">
    <property type="entry name" value="LYTIC MUREIN TRANSGLYCOSYLASE"/>
    <property type="match status" value="1"/>
</dbReference>
<evidence type="ECO:0000313" key="2">
    <source>
        <dbReference type="EMBL" id="AIA90282.1"/>
    </source>
</evidence>
<dbReference type="EMBL" id="KF122982">
    <property type="protein sequence ID" value="AIA90282.1"/>
    <property type="molecule type" value="Genomic_DNA"/>
</dbReference>
<sequence length="78" mass="7943">MQMIPQTWAAYAVDGSGDAIADPQNIDDAALAAAHYLCATGYDLSSSSGWIAAIAAYNQGVDYNNAVATAANRFAAAG</sequence>
<dbReference type="Pfam" id="PF13406">
    <property type="entry name" value="SLT_2"/>
    <property type="match status" value="1"/>
</dbReference>
<dbReference type="SUPFAM" id="SSF53955">
    <property type="entry name" value="Lysozyme-like"/>
    <property type="match status" value="1"/>
</dbReference>
<evidence type="ECO:0000259" key="1">
    <source>
        <dbReference type="Pfam" id="PF13406"/>
    </source>
</evidence>
<accession>A0A060C5R2</accession>
<dbReference type="PANTHER" id="PTHR30163">
    <property type="entry name" value="MEMBRANE-BOUND LYTIC MUREIN TRANSGLYCOSYLASE B"/>
    <property type="match status" value="1"/>
</dbReference>
<dbReference type="AlphaFoldDB" id="A0A060C5R2"/>